<accession>A0A4Y2JBK5</accession>
<evidence type="ECO:0000256" key="1">
    <source>
        <dbReference type="SAM" id="MobiDB-lite"/>
    </source>
</evidence>
<sequence length="192" mass="22502">MHRRRKDRILKAPYSRKPNDINVLLSSNFHLTSDHKLEFNYEDGRKSGTLLVDSAVLKGVVQFRHERTPLRARDPPIFNLPIFWVELSSLPTFRSTNLHKRTTPPLPTYFFSFWKNHEKLTKEQSDSSFRHSKSSEKIPKEKKSKPFRKRDSPRSDAKDLLLPPPPLQCPRPDSELNWSLGRTLSPPLQDHR</sequence>
<protein>
    <submittedName>
        <fullName evidence="2">Uncharacterized protein</fullName>
    </submittedName>
</protein>
<proteinExistence type="predicted"/>
<feature type="compositionally biased region" description="Basic and acidic residues" evidence="1">
    <location>
        <begin position="149"/>
        <end position="159"/>
    </location>
</feature>
<reference evidence="2 3" key="1">
    <citation type="journal article" date="2019" name="Sci. Rep.">
        <title>Orb-weaving spider Araneus ventricosus genome elucidates the spidroin gene catalogue.</title>
        <authorList>
            <person name="Kono N."/>
            <person name="Nakamura H."/>
            <person name="Ohtoshi R."/>
            <person name="Moran D.A.P."/>
            <person name="Shinohara A."/>
            <person name="Yoshida Y."/>
            <person name="Fujiwara M."/>
            <person name="Mori M."/>
            <person name="Tomita M."/>
            <person name="Arakawa K."/>
        </authorList>
    </citation>
    <scope>NUCLEOTIDE SEQUENCE [LARGE SCALE GENOMIC DNA]</scope>
</reference>
<name>A0A4Y2JBK5_ARAVE</name>
<evidence type="ECO:0000313" key="2">
    <source>
        <dbReference type="EMBL" id="GBM87661.1"/>
    </source>
</evidence>
<dbReference type="Proteomes" id="UP000499080">
    <property type="component" value="Unassembled WGS sequence"/>
</dbReference>
<organism evidence="2 3">
    <name type="scientific">Araneus ventricosus</name>
    <name type="common">Orbweaver spider</name>
    <name type="synonym">Epeira ventricosa</name>
    <dbReference type="NCBI Taxonomy" id="182803"/>
    <lineage>
        <taxon>Eukaryota</taxon>
        <taxon>Metazoa</taxon>
        <taxon>Ecdysozoa</taxon>
        <taxon>Arthropoda</taxon>
        <taxon>Chelicerata</taxon>
        <taxon>Arachnida</taxon>
        <taxon>Araneae</taxon>
        <taxon>Araneomorphae</taxon>
        <taxon>Entelegynae</taxon>
        <taxon>Araneoidea</taxon>
        <taxon>Araneidae</taxon>
        <taxon>Araneus</taxon>
    </lineage>
</organism>
<gene>
    <name evidence="2" type="ORF">AVEN_97249_1</name>
</gene>
<dbReference type="AlphaFoldDB" id="A0A4Y2JBK5"/>
<dbReference type="EMBL" id="BGPR01003399">
    <property type="protein sequence ID" value="GBM87661.1"/>
    <property type="molecule type" value="Genomic_DNA"/>
</dbReference>
<evidence type="ECO:0000313" key="3">
    <source>
        <dbReference type="Proteomes" id="UP000499080"/>
    </source>
</evidence>
<feature type="compositionally biased region" description="Basic and acidic residues" evidence="1">
    <location>
        <begin position="124"/>
        <end position="141"/>
    </location>
</feature>
<keyword evidence="3" id="KW-1185">Reference proteome</keyword>
<comment type="caution">
    <text evidence="2">The sequence shown here is derived from an EMBL/GenBank/DDBJ whole genome shotgun (WGS) entry which is preliminary data.</text>
</comment>
<feature type="region of interest" description="Disordered" evidence="1">
    <location>
        <begin position="124"/>
        <end position="192"/>
    </location>
</feature>